<proteinExistence type="predicted"/>
<feature type="domain" description="HTH tetR-type" evidence="4">
    <location>
        <begin position="15"/>
        <end position="75"/>
    </location>
</feature>
<dbReference type="SUPFAM" id="SSF46689">
    <property type="entry name" value="Homeodomain-like"/>
    <property type="match status" value="1"/>
</dbReference>
<dbReference type="SUPFAM" id="SSF48498">
    <property type="entry name" value="Tetracyclin repressor-like, C-terminal domain"/>
    <property type="match status" value="1"/>
</dbReference>
<dbReference type="PROSITE" id="PS50977">
    <property type="entry name" value="HTH_TETR_2"/>
    <property type="match status" value="1"/>
</dbReference>
<accession>A0ABW1DCZ4</accession>
<dbReference type="Pfam" id="PF00440">
    <property type="entry name" value="TetR_N"/>
    <property type="match status" value="1"/>
</dbReference>
<comment type="caution">
    <text evidence="5">The sequence shown here is derived from an EMBL/GenBank/DDBJ whole genome shotgun (WGS) entry which is preliminary data.</text>
</comment>
<dbReference type="RefSeq" id="WP_379525111.1">
    <property type="nucleotide sequence ID" value="NZ_JBHSPA010000135.1"/>
</dbReference>
<dbReference type="Gene3D" id="1.10.357.10">
    <property type="entry name" value="Tetracycline Repressor, domain 2"/>
    <property type="match status" value="1"/>
</dbReference>
<name>A0ABW1DCZ4_9ACTN</name>
<reference evidence="6" key="1">
    <citation type="journal article" date="2019" name="Int. J. Syst. Evol. Microbiol.">
        <title>The Global Catalogue of Microorganisms (GCM) 10K type strain sequencing project: providing services to taxonomists for standard genome sequencing and annotation.</title>
        <authorList>
            <consortium name="The Broad Institute Genomics Platform"/>
            <consortium name="The Broad Institute Genome Sequencing Center for Infectious Disease"/>
            <person name="Wu L."/>
            <person name="Ma J."/>
        </authorList>
    </citation>
    <scope>NUCLEOTIDE SEQUENCE [LARGE SCALE GENOMIC DNA]</scope>
    <source>
        <strain evidence="6">CCUG 53903</strain>
    </source>
</reference>
<feature type="region of interest" description="Disordered" evidence="3">
    <location>
        <begin position="193"/>
        <end position="242"/>
    </location>
</feature>
<evidence type="ECO:0000313" key="6">
    <source>
        <dbReference type="Proteomes" id="UP001596058"/>
    </source>
</evidence>
<keyword evidence="1 2" id="KW-0238">DNA-binding</keyword>
<feature type="DNA-binding region" description="H-T-H motif" evidence="2">
    <location>
        <begin position="38"/>
        <end position="57"/>
    </location>
</feature>
<dbReference type="InterPro" id="IPR009057">
    <property type="entry name" value="Homeodomain-like_sf"/>
</dbReference>
<dbReference type="PRINTS" id="PR00455">
    <property type="entry name" value="HTHTETR"/>
</dbReference>
<dbReference type="InterPro" id="IPR001647">
    <property type="entry name" value="HTH_TetR"/>
</dbReference>
<organism evidence="5 6">
    <name type="scientific">Nonomuraea insulae</name>
    <dbReference type="NCBI Taxonomy" id="1616787"/>
    <lineage>
        <taxon>Bacteria</taxon>
        <taxon>Bacillati</taxon>
        <taxon>Actinomycetota</taxon>
        <taxon>Actinomycetes</taxon>
        <taxon>Streptosporangiales</taxon>
        <taxon>Streptosporangiaceae</taxon>
        <taxon>Nonomuraea</taxon>
    </lineage>
</organism>
<evidence type="ECO:0000259" key="4">
    <source>
        <dbReference type="PROSITE" id="PS50977"/>
    </source>
</evidence>
<dbReference type="EMBL" id="JBHSPA010000135">
    <property type="protein sequence ID" value="MFC5835697.1"/>
    <property type="molecule type" value="Genomic_DNA"/>
</dbReference>
<evidence type="ECO:0000256" key="1">
    <source>
        <dbReference type="ARBA" id="ARBA00023125"/>
    </source>
</evidence>
<dbReference type="InterPro" id="IPR036271">
    <property type="entry name" value="Tet_transcr_reg_TetR-rel_C_sf"/>
</dbReference>
<sequence>MTELEKGPRGLRRGRGARERILSASHQLFRDQGINCTGMDQLCAVAEVSKRTLYQHFTGKDELIAECLRRFDPDILPEVFDRTDLTPRERLLAAFDVHSPLCPFIAAAVEIPDPGHPARVQARNYKKDFAARLTDTAREAGATNPEQLGEQLALLLDGASARSRVLNTEAFTTAAAIAAVLIDNAIPTAATPAGASAVEQPGQDADADADDAGRGGAPRSGRGTIAEHPGQGPILDRITKQM</sequence>
<keyword evidence="6" id="KW-1185">Reference proteome</keyword>
<protein>
    <submittedName>
        <fullName evidence="5">TetR/AcrR family transcriptional regulator</fullName>
    </submittedName>
</protein>
<dbReference type="PANTHER" id="PTHR30055:SF200">
    <property type="entry name" value="HTH-TYPE TRANSCRIPTIONAL REPRESSOR BDCR"/>
    <property type="match status" value="1"/>
</dbReference>
<gene>
    <name evidence="5" type="ORF">ACFPZ3_68765</name>
</gene>
<dbReference type="Proteomes" id="UP001596058">
    <property type="component" value="Unassembled WGS sequence"/>
</dbReference>
<dbReference type="InterPro" id="IPR050109">
    <property type="entry name" value="HTH-type_TetR-like_transc_reg"/>
</dbReference>
<evidence type="ECO:0000256" key="3">
    <source>
        <dbReference type="SAM" id="MobiDB-lite"/>
    </source>
</evidence>
<evidence type="ECO:0000256" key="2">
    <source>
        <dbReference type="PROSITE-ProRule" id="PRU00335"/>
    </source>
</evidence>
<evidence type="ECO:0000313" key="5">
    <source>
        <dbReference type="EMBL" id="MFC5835697.1"/>
    </source>
</evidence>
<dbReference type="PANTHER" id="PTHR30055">
    <property type="entry name" value="HTH-TYPE TRANSCRIPTIONAL REGULATOR RUTR"/>
    <property type="match status" value="1"/>
</dbReference>